<gene>
    <name evidence="1" type="ORF">F8R14_07350</name>
</gene>
<dbReference type="EMBL" id="WBKH01000007">
    <property type="protein sequence ID" value="KAB1477896.1"/>
    <property type="molecule type" value="Genomic_DNA"/>
</dbReference>
<proteinExistence type="predicted"/>
<organism evidence="1 2">
    <name type="scientific">Veillonella seminalis</name>
    <dbReference type="NCBI Taxonomy" id="1502943"/>
    <lineage>
        <taxon>Bacteria</taxon>
        <taxon>Bacillati</taxon>
        <taxon>Bacillota</taxon>
        <taxon>Negativicutes</taxon>
        <taxon>Veillonellales</taxon>
        <taxon>Veillonellaceae</taxon>
        <taxon>Veillonella</taxon>
    </lineage>
</organism>
<protein>
    <submittedName>
        <fullName evidence="1">Uncharacterized protein</fullName>
    </submittedName>
</protein>
<sequence>MRTIITLDGKKISKKAACEQFGKEDMERKIKEAKQTFMEDPWVENSWWMGKGMLTISFC</sequence>
<evidence type="ECO:0000313" key="1">
    <source>
        <dbReference type="EMBL" id="KAB1477896.1"/>
    </source>
</evidence>
<accession>A0A833CAH9</accession>
<dbReference type="Proteomes" id="UP000434554">
    <property type="component" value="Unassembled WGS sequence"/>
</dbReference>
<comment type="caution">
    <text evidence="1">The sequence shown here is derived from an EMBL/GenBank/DDBJ whole genome shotgun (WGS) entry which is preliminary data.</text>
</comment>
<dbReference type="RefSeq" id="WP_127007624.1">
    <property type="nucleotide sequence ID" value="NZ_CAUENZ010000001.1"/>
</dbReference>
<name>A0A833CAH9_9FIRM</name>
<reference evidence="1 2" key="1">
    <citation type="submission" date="2019-09" db="EMBL/GenBank/DDBJ databases">
        <title>Draft genome sequence of 3 type strains from the CCUG.</title>
        <authorList>
            <person name="Pineiro-Iglesias B."/>
            <person name="Tunovic T."/>
            <person name="Unosson C."/>
            <person name="Inganas E."/>
            <person name="Ohlen M."/>
            <person name="Cardew S."/>
            <person name="Jensie-Markopoulos S."/>
            <person name="Salva-Serra F."/>
            <person name="Jaen-Luchoro D."/>
            <person name="Karlsson R."/>
            <person name="Svensson-Stadler L."/>
            <person name="Chun J."/>
            <person name="Moore E."/>
        </authorList>
    </citation>
    <scope>NUCLEOTIDE SEQUENCE [LARGE SCALE GENOMIC DNA]</scope>
    <source>
        <strain evidence="1 2">CCUG 65427</strain>
    </source>
</reference>
<dbReference type="GeneID" id="83054791"/>
<evidence type="ECO:0000313" key="2">
    <source>
        <dbReference type="Proteomes" id="UP000434554"/>
    </source>
</evidence>
<dbReference type="AlphaFoldDB" id="A0A833CAH9"/>